<reference evidence="2" key="2">
    <citation type="submission" date="2023-04" db="EMBL/GenBank/DDBJ databases">
        <authorList>
            <person name="Bruccoleri R.E."/>
            <person name="Oakeley E.J."/>
            <person name="Faust A.-M."/>
            <person name="Dessus-Babus S."/>
            <person name="Altorfer M."/>
            <person name="Burckhardt D."/>
            <person name="Oertli M."/>
            <person name="Naumann U."/>
            <person name="Petersen F."/>
            <person name="Wong J."/>
        </authorList>
    </citation>
    <scope>NUCLEOTIDE SEQUENCE</scope>
    <source>
        <strain evidence="2">GSM-AAB239-AS_SAM_17_03QT</strain>
        <tissue evidence="2">Leaf</tissue>
    </source>
</reference>
<evidence type="ECO:0000313" key="2">
    <source>
        <dbReference type="EMBL" id="KAJ6854109.1"/>
    </source>
</evidence>
<dbReference type="EMBL" id="JANAVB010000197">
    <property type="protein sequence ID" value="KAJ6854109.1"/>
    <property type="molecule type" value="Genomic_DNA"/>
</dbReference>
<evidence type="ECO:0008006" key="4">
    <source>
        <dbReference type="Google" id="ProtNLM"/>
    </source>
</evidence>
<dbReference type="Proteomes" id="UP001140949">
    <property type="component" value="Unassembled WGS sequence"/>
</dbReference>
<comment type="caution">
    <text evidence="2">The sequence shown here is derived from an EMBL/GenBank/DDBJ whole genome shotgun (WGS) entry which is preliminary data.</text>
</comment>
<keyword evidence="3" id="KW-1185">Reference proteome</keyword>
<gene>
    <name evidence="2" type="ORF">M6B38_101085</name>
</gene>
<feature type="region of interest" description="Disordered" evidence="1">
    <location>
        <begin position="20"/>
        <end position="39"/>
    </location>
</feature>
<proteinExistence type="predicted"/>
<dbReference type="AlphaFoldDB" id="A0AAX6ILK5"/>
<protein>
    <recommendedName>
        <fullName evidence="4">Secreted protein</fullName>
    </recommendedName>
</protein>
<accession>A0AAX6ILK5</accession>
<sequence>MAILGASSLRPWLQSSVSMAEDSRSAAATAATVGRRGWKRHKKSTWAWLVVPVYCTPVQQNPTAQQETYDQTVEDDDDGEGVGIMCEPCHGRGWCCATSAKVRRPT</sequence>
<name>A0AAX6ILK5_IRIPA</name>
<reference evidence="2" key="1">
    <citation type="journal article" date="2023" name="GigaByte">
        <title>Genome assembly of the bearded iris, Iris pallida Lam.</title>
        <authorList>
            <person name="Bruccoleri R.E."/>
            <person name="Oakeley E.J."/>
            <person name="Faust A.M.E."/>
            <person name="Altorfer M."/>
            <person name="Dessus-Babus S."/>
            <person name="Burckhardt D."/>
            <person name="Oertli M."/>
            <person name="Naumann U."/>
            <person name="Petersen F."/>
            <person name="Wong J."/>
        </authorList>
    </citation>
    <scope>NUCLEOTIDE SEQUENCE</scope>
    <source>
        <strain evidence="2">GSM-AAB239-AS_SAM_17_03QT</strain>
    </source>
</reference>
<evidence type="ECO:0000313" key="3">
    <source>
        <dbReference type="Proteomes" id="UP001140949"/>
    </source>
</evidence>
<evidence type="ECO:0000256" key="1">
    <source>
        <dbReference type="SAM" id="MobiDB-lite"/>
    </source>
</evidence>
<organism evidence="2 3">
    <name type="scientific">Iris pallida</name>
    <name type="common">Sweet iris</name>
    <dbReference type="NCBI Taxonomy" id="29817"/>
    <lineage>
        <taxon>Eukaryota</taxon>
        <taxon>Viridiplantae</taxon>
        <taxon>Streptophyta</taxon>
        <taxon>Embryophyta</taxon>
        <taxon>Tracheophyta</taxon>
        <taxon>Spermatophyta</taxon>
        <taxon>Magnoliopsida</taxon>
        <taxon>Liliopsida</taxon>
        <taxon>Asparagales</taxon>
        <taxon>Iridaceae</taxon>
        <taxon>Iridoideae</taxon>
        <taxon>Irideae</taxon>
        <taxon>Iris</taxon>
    </lineage>
</organism>